<dbReference type="InterPro" id="IPR038610">
    <property type="entry name" value="FliK-like_C_sf"/>
</dbReference>
<organism evidence="3 4">
    <name type="scientific">Leifsonia tongyongensis</name>
    <dbReference type="NCBI Taxonomy" id="1268043"/>
    <lineage>
        <taxon>Bacteria</taxon>
        <taxon>Bacillati</taxon>
        <taxon>Actinomycetota</taxon>
        <taxon>Actinomycetes</taxon>
        <taxon>Micrococcales</taxon>
        <taxon>Microbacteriaceae</taxon>
        <taxon>Leifsonia</taxon>
    </lineage>
</organism>
<dbReference type="Pfam" id="PF02120">
    <property type="entry name" value="Flg_hook"/>
    <property type="match status" value="1"/>
</dbReference>
<accession>A0A6L9XVE4</accession>
<sequence length="508" mass="48572">MSIATTALPPQVRTSRAEPGQQADATDGTGFADVLAGVSASARDLAAGSGASPTAHTGKRVRPGTGAADDAVRPAPDGAQPTTVTLPAAQIAAPASPPPSVAATSLSLPADPGSAIAAAGAPGSVSGQVPIAQSTVPLDAPVPDAVSQASAIPASAIPASAAPTAVAQKAVAVSAESGALSPSLPGAPAPHEPASAPRSGAVTTAASAATAALSMATNPDAVTGTPTDARPTGATAAAPTTPVAPAPLADATQEPSIATSAPIPAALQPAPISGRTDTGRATAPAGPSAAVPAAVVPLPASAESGAPAPAASAAPSKATPSTPAQDLSLTAVAQATAQAAPAAPPTVTVAPAPPTASAAPTPPAFHVFAGQVARPVFTLAAAGDGNHTMTISVTPDNLGPVTVRAHISGENVRIELFSPSDNGRDALRQLLPDLRRDLSATGANANVDLSSQGRPDAQPNTGTPRDDPRGRDHGGNRPRSPAAASAALSVTPANLPPVGSPTGLDVLA</sequence>
<proteinExistence type="predicted"/>
<dbReference type="RefSeq" id="WP_163288364.1">
    <property type="nucleotide sequence ID" value="NZ_JAAGWY010000001.1"/>
</dbReference>
<gene>
    <name evidence="3" type="ORF">G3T36_04815</name>
</gene>
<dbReference type="AlphaFoldDB" id="A0A6L9XVE4"/>
<dbReference type="Proteomes" id="UP000474967">
    <property type="component" value="Unassembled WGS sequence"/>
</dbReference>
<feature type="compositionally biased region" description="Polar residues" evidence="1">
    <location>
        <begin position="443"/>
        <end position="463"/>
    </location>
</feature>
<feature type="compositionally biased region" description="Basic and acidic residues" evidence="1">
    <location>
        <begin position="464"/>
        <end position="475"/>
    </location>
</feature>
<keyword evidence="4" id="KW-1185">Reference proteome</keyword>
<evidence type="ECO:0000259" key="2">
    <source>
        <dbReference type="Pfam" id="PF02120"/>
    </source>
</evidence>
<evidence type="ECO:0000313" key="3">
    <source>
        <dbReference type="EMBL" id="NEN05187.1"/>
    </source>
</evidence>
<protein>
    <recommendedName>
        <fullName evidence="2">Flagellar hook-length control protein-like C-terminal domain-containing protein</fullName>
    </recommendedName>
</protein>
<dbReference type="CDD" id="cd17470">
    <property type="entry name" value="T3SS_Flik_C"/>
    <property type="match status" value="1"/>
</dbReference>
<dbReference type="Gene3D" id="3.30.750.140">
    <property type="match status" value="1"/>
</dbReference>
<feature type="region of interest" description="Disordered" evidence="1">
    <location>
        <begin position="217"/>
        <end position="287"/>
    </location>
</feature>
<dbReference type="EMBL" id="JAAGWY010000001">
    <property type="protein sequence ID" value="NEN05187.1"/>
    <property type="molecule type" value="Genomic_DNA"/>
</dbReference>
<dbReference type="InterPro" id="IPR021136">
    <property type="entry name" value="Flagellar_hook_control-like_C"/>
</dbReference>
<name>A0A6L9XVE4_9MICO</name>
<feature type="region of interest" description="Disordered" evidence="1">
    <location>
        <begin position="179"/>
        <end position="203"/>
    </location>
</feature>
<feature type="compositionally biased region" description="Low complexity" evidence="1">
    <location>
        <begin position="477"/>
        <end position="487"/>
    </location>
</feature>
<feature type="region of interest" description="Disordered" evidence="1">
    <location>
        <begin position="301"/>
        <end position="324"/>
    </location>
</feature>
<evidence type="ECO:0000256" key="1">
    <source>
        <dbReference type="SAM" id="MobiDB-lite"/>
    </source>
</evidence>
<feature type="compositionally biased region" description="Low complexity" evidence="1">
    <location>
        <begin position="217"/>
        <end position="272"/>
    </location>
</feature>
<feature type="region of interest" description="Disordered" evidence="1">
    <location>
        <begin position="443"/>
        <end position="508"/>
    </location>
</feature>
<comment type="caution">
    <text evidence="3">The sequence shown here is derived from an EMBL/GenBank/DDBJ whole genome shotgun (WGS) entry which is preliminary data.</text>
</comment>
<feature type="domain" description="Flagellar hook-length control protein-like C-terminal" evidence="2">
    <location>
        <begin position="381"/>
        <end position="456"/>
    </location>
</feature>
<feature type="region of interest" description="Disordered" evidence="1">
    <location>
        <begin position="1"/>
        <end position="29"/>
    </location>
</feature>
<feature type="region of interest" description="Disordered" evidence="1">
    <location>
        <begin position="43"/>
        <end position="82"/>
    </location>
</feature>
<evidence type="ECO:0000313" key="4">
    <source>
        <dbReference type="Proteomes" id="UP000474967"/>
    </source>
</evidence>
<reference evidence="3 4" key="1">
    <citation type="journal article" date="2014" name="J. Microbiol.">
        <title>Diaminobutyricibacter tongyongensis gen. nov., sp. nov. and Homoserinibacter gongjuensis gen. nov., sp. nov. belong to the family Microbacteriaceae.</title>
        <authorList>
            <person name="Kim S.J."/>
            <person name="Ahn J.H."/>
            <person name="Weon H.Y."/>
            <person name="Hamada M."/>
            <person name="Suzuki K."/>
            <person name="Kwon S.W."/>
        </authorList>
    </citation>
    <scope>NUCLEOTIDE SEQUENCE [LARGE SCALE GENOMIC DNA]</scope>
    <source>
        <strain evidence="3 4">NBRC 108724</strain>
    </source>
</reference>